<dbReference type="WBParaSite" id="ASIM_0001067201-mRNA-1">
    <property type="protein sequence ID" value="ASIM_0001067201-mRNA-1"/>
    <property type="gene ID" value="ASIM_0001067201"/>
</dbReference>
<feature type="compositionally biased region" description="Polar residues" evidence="1">
    <location>
        <begin position="192"/>
        <end position="204"/>
    </location>
</feature>
<dbReference type="Proteomes" id="UP000267096">
    <property type="component" value="Unassembled WGS sequence"/>
</dbReference>
<organism evidence="4">
    <name type="scientific">Anisakis simplex</name>
    <name type="common">Herring worm</name>
    <dbReference type="NCBI Taxonomy" id="6269"/>
    <lineage>
        <taxon>Eukaryota</taxon>
        <taxon>Metazoa</taxon>
        <taxon>Ecdysozoa</taxon>
        <taxon>Nematoda</taxon>
        <taxon>Chromadorea</taxon>
        <taxon>Rhabditida</taxon>
        <taxon>Spirurina</taxon>
        <taxon>Ascaridomorpha</taxon>
        <taxon>Ascaridoidea</taxon>
        <taxon>Anisakidae</taxon>
        <taxon>Anisakis</taxon>
        <taxon>Anisakis simplex complex</taxon>
    </lineage>
</organism>
<accession>A0A0M3JRW5</accession>
<feature type="region of interest" description="Disordered" evidence="1">
    <location>
        <begin position="184"/>
        <end position="204"/>
    </location>
</feature>
<name>A0A0M3JRW5_ANISI</name>
<dbReference type="EMBL" id="UYRR01030989">
    <property type="protein sequence ID" value="VDK42569.1"/>
    <property type="molecule type" value="Genomic_DNA"/>
</dbReference>
<dbReference type="OrthoDB" id="5834526at2759"/>
<evidence type="ECO:0000313" key="3">
    <source>
        <dbReference type="Proteomes" id="UP000267096"/>
    </source>
</evidence>
<sequence length="204" mass="23367">MSTSVSTNASVILMMRLFIATMDNAIRSALFLPSNRLRGFTVIGLTNNAIKRLPSESKIKEKFPELRAIDAEGNKDFDCDTLSEYETIKVYSDCEGGDSAIIIHGQRLPDIEEPTATCDFECQVKKHYRALHNYLIRIWQMLKAKYEEMDKEKIVNDVKDFFLKLADRVNNNLNEIQLRMKNRDTTEHTPTRLVSATTTTRGIN</sequence>
<evidence type="ECO:0000313" key="4">
    <source>
        <dbReference type="WBParaSite" id="ASIM_0001067201-mRNA-1"/>
    </source>
</evidence>
<dbReference type="AlphaFoldDB" id="A0A0M3JRW5"/>
<reference evidence="2 3" key="2">
    <citation type="submission" date="2018-11" db="EMBL/GenBank/DDBJ databases">
        <authorList>
            <consortium name="Pathogen Informatics"/>
        </authorList>
    </citation>
    <scope>NUCLEOTIDE SEQUENCE [LARGE SCALE GENOMIC DNA]</scope>
</reference>
<evidence type="ECO:0000313" key="2">
    <source>
        <dbReference type="EMBL" id="VDK42569.1"/>
    </source>
</evidence>
<gene>
    <name evidence="2" type="ORF">ASIM_LOCUS10230</name>
</gene>
<proteinExistence type="predicted"/>
<keyword evidence="3" id="KW-1185">Reference proteome</keyword>
<reference evidence="4" key="1">
    <citation type="submission" date="2017-02" db="UniProtKB">
        <authorList>
            <consortium name="WormBaseParasite"/>
        </authorList>
    </citation>
    <scope>IDENTIFICATION</scope>
</reference>
<protein>
    <submittedName>
        <fullName evidence="2 4">Uncharacterized protein</fullName>
    </submittedName>
</protein>
<evidence type="ECO:0000256" key="1">
    <source>
        <dbReference type="SAM" id="MobiDB-lite"/>
    </source>
</evidence>